<name>A0ABV6W2Y5_9ACTN</name>
<keyword evidence="4" id="KW-1185">Reference proteome</keyword>
<gene>
    <name evidence="3" type="ORF">ACEZDE_27475</name>
</gene>
<dbReference type="InterPro" id="IPR050982">
    <property type="entry name" value="Auxin_biosynth/cation_transpt"/>
</dbReference>
<protein>
    <submittedName>
        <fullName evidence="3">FAD-dependent oxidoreductase</fullName>
    </submittedName>
</protein>
<feature type="domain" description="FAD/NAD(P)-binding" evidence="2">
    <location>
        <begin position="14"/>
        <end position="218"/>
    </location>
</feature>
<dbReference type="PRINTS" id="PR00411">
    <property type="entry name" value="PNDRDTASEI"/>
</dbReference>
<organism evidence="3 4">
    <name type="scientific">Streptacidiphilus cavernicola</name>
    <dbReference type="NCBI Taxonomy" id="3342716"/>
    <lineage>
        <taxon>Bacteria</taxon>
        <taxon>Bacillati</taxon>
        <taxon>Actinomycetota</taxon>
        <taxon>Actinomycetes</taxon>
        <taxon>Kitasatosporales</taxon>
        <taxon>Streptomycetaceae</taxon>
        <taxon>Streptacidiphilus</taxon>
    </lineage>
</organism>
<accession>A0ABV6W2Y5</accession>
<proteinExistence type="predicted"/>
<dbReference type="RefSeq" id="WP_380541435.1">
    <property type="nucleotide sequence ID" value="NZ_JBHFAB010000025.1"/>
</dbReference>
<comment type="caution">
    <text evidence="3">The sequence shown here is derived from an EMBL/GenBank/DDBJ whole genome shotgun (WGS) entry which is preliminary data.</text>
</comment>
<evidence type="ECO:0000313" key="3">
    <source>
        <dbReference type="EMBL" id="MFC1420357.1"/>
    </source>
</evidence>
<dbReference type="Pfam" id="PF07992">
    <property type="entry name" value="Pyr_redox_2"/>
    <property type="match status" value="1"/>
</dbReference>
<dbReference type="PRINTS" id="PR00368">
    <property type="entry name" value="FADPNR"/>
</dbReference>
<evidence type="ECO:0000256" key="1">
    <source>
        <dbReference type="ARBA" id="ARBA00023002"/>
    </source>
</evidence>
<dbReference type="PANTHER" id="PTHR43539">
    <property type="entry name" value="FLAVIN-BINDING MONOOXYGENASE-LIKE PROTEIN (AFU_ORTHOLOGUE AFUA_4G09220)"/>
    <property type="match status" value="1"/>
</dbReference>
<dbReference type="InterPro" id="IPR023753">
    <property type="entry name" value="FAD/NAD-binding_dom"/>
</dbReference>
<dbReference type="SUPFAM" id="SSF51905">
    <property type="entry name" value="FAD/NAD(P)-binding domain"/>
    <property type="match status" value="1"/>
</dbReference>
<dbReference type="InterPro" id="IPR036188">
    <property type="entry name" value="FAD/NAD-bd_sf"/>
</dbReference>
<evidence type="ECO:0000313" key="4">
    <source>
        <dbReference type="Proteomes" id="UP001592531"/>
    </source>
</evidence>
<dbReference type="PANTHER" id="PTHR43539:SF91">
    <property type="entry name" value="FAD-DEPENDENT URATE HYDROXYLASE"/>
    <property type="match status" value="1"/>
</dbReference>
<dbReference type="EMBL" id="JBHFAB010000025">
    <property type="protein sequence ID" value="MFC1420357.1"/>
    <property type="molecule type" value="Genomic_DNA"/>
</dbReference>
<dbReference type="Proteomes" id="UP001592531">
    <property type="component" value="Unassembled WGS sequence"/>
</dbReference>
<keyword evidence="1" id="KW-0560">Oxidoreductase</keyword>
<evidence type="ECO:0000259" key="2">
    <source>
        <dbReference type="Pfam" id="PF07992"/>
    </source>
</evidence>
<sequence>MAVSRSTSADGVPVTVIGAGPYGLAAAAHLSGHGVPLRAFGQPMDSWRTRMPAGMFLKSTPSASSISDPVGAFCLDRFRAAEGRRPEGDLHPVPLDEFVRYGLWFQRQAVPDLETAAVRRVDADGGGFRVELESGEAFGSRSVVLATGLGPFARIPAQLADLARTGLVSHPSEHADFAGFAGQRVAVVGAGQSALESAALLLEAGAEPVLVARTDRLLFGEPPTRDRPEQRPLARRLVKPASPLGPGWSHRAFSGVPGGYRYLPPGVRRHFLRTVLGPSGAWWLRGRVEGRVEVLTGRAVRAGEDVGGGARLTLVSRDGGSTVLEADHVLAATGYRVDLDQIALLAPGLRDRVERTGGAPRLSAGFESSVPGLYFTGLAAAATFGPVLRFVCGTGFASDRIGAAVAARG</sequence>
<reference evidence="3 4" key="1">
    <citation type="submission" date="2024-09" db="EMBL/GenBank/DDBJ databases">
        <authorList>
            <person name="Lee S.D."/>
        </authorList>
    </citation>
    <scope>NUCLEOTIDE SEQUENCE [LARGE SCALE GENOMIC DNA]</scope>
    <source>
        <strain evidence="3 4">N8-3</strain>
    </source>
</reference>
<dbReference type="Gene3D" id="3.50.50.60">
    <property type="entry name" value="FAD/NAD(P)-binding domain"/>
    <property type="match status" value="1"/>
</dbReference>